<evidence type="ECO:0000313" key="2">
    <source>
        <dbReference type="EMBL" id="QEM04938.1"/>
    </source>
</evidence>
<evidence type="ECO:0000313" key="3">
    <source>
        <dbReference type="EMBL" id="QTE52544.1"/>
    </source>
</evidence>
<organism evidence="2 4">
    <name type="scientific">Mucilaginibacter rubeus</name>
    <dbReference type="NCBI Taxonomy" id="2027860"/>
    <lineage>
        <taxon>Bacteria</taxon>
        <taxon>Pseudomonadati</taxon>
        <taxon>Bacteroidota</taxon>
        <taxon>Sphingobacteriia</taxon>
        <taxon>Sphingobacteriales</taxon>
        <taxon>Sphingobacteriaceae</taxon>
        <taxon>Mucilaginibacter</taxon>
    </lineage>
</organism>
<name>A0AAE6MIT5_9SPHI</name>
<sequence length="111" mass="12914">MSEIKTLADQLRSRMAKPDTPEKTLKPNRKKEGKPAEIPLIIDRLRELDVSSNKTLIHARVDEQTAQMIHHLKIATGVEVTRLICFSIRQLFEQYPELKTIIKNHLEKFEI</sequence>
<evidence type="ECO:0000313" key="4">
    <source>
        <dbReference type="Proteomes" id="UP000250557"/>
    </source>
</evidence>
<dbReference type="Proteomes" id="UP000663940">
    <property type="component" value="Chromosome"/>
</dbReference>
<accession>A0AAE6MIT5</accession>
<gene>
    <name evidence="2" type="ORF">DIU31_015985</name>
    <name evidence="3" type="ORF">J3L21_11505</name>
</gene>
<feature type="compositionally biased region" description="Basic and acidic residues" evidence="1">
    <location>
        <begin position="16"/>
        <end position="25"/>
    </location>
</feature>
<dbReference type="AlphaFoldDB" id="A0AAE6MIT5"/>
<evidence type="ECO:0000256" key="1">
    <source>
        <dbReference type="SAM" id="MobiDB-lite"/>
    </source>
</evidence>
<dbReference type="EMBL" id="CP071880">
    <property type="protein sequence ID" value="QTE52544.1"/>
    <property type="molecule type" value="Genomic_DNA"/>
</dbReference>
<reference evidence="3 5" key="2">
    <citation type="submission" date="2021-03" db="EMBL/GenBank/DDBJ databases">
        <title>Mucilaginibacter strains isolated from gold and copper mining confer multi heavy-metal resistance.</title>
        <authorList>
            <person name="Li Y."/>
        </authorList>
    </citation>
    <scope>NUCLEOTIDE SEQUENCE [LARGE SCALE GENOMIC DNA]</scope>
    <source>
        <strain evidence="3 5">P2-4</strain>
    </source>
</reference>
<proteinExistence type="predicted"/>
<dbReference type="Proteomes" id="UP000250557">
    <property type="component" value="Chromosome"/>
</dbReference>
<dbReference type="EMBL" id="CP043451">
    <property type="protein sequence ID" value="QEM04938.1"/>
    <property type="molecule type" value="Genomic_DNA"/>
</dbReference>
<protein>
    <submittedName>
        <fullName evidence="2">Uncharacterized protein</fullName>
    </submittedName>
</protein>
<evidence type="ECO:0000313" key="5">
    <source>
        <dbReference type="Proteomes" id="UP000663940"/>
    </source>
</evidence>
<reference evidence="2 4" key="1">
    <citation type="submission" date="2019-08" db="EMBL/GenBank/DDBJ databases">
        <title>Comparative genome analysis confer to the adaptation heavy metal polluted environment.</title>
        <authorList>
            <person name="Li Y."/>
        </authorList>
    </citation>
    <scope>NUCLEOTIDE SEQUENCE [LARGE SCALE GENOMIC DNA]</scope>
    <source>
        <strain evidence="2 4">P2</strain>
    </source>
</reference>
<feature type="region of interest" description="Disordered" evidence="1">
    <location>
        <begin position="1"/>
        <end position="35"/>
    </location>
</feature>
<dbReference type="RefSeq" id="WP_112654619.1">
    <property type="nucleotide sequence ID" value="NZ_CP043451.1"/>
</dbReference>
<keyword evidence="5" id="KW-1185">Reference proteome</keyword>